<name>A0A7S3LRM4_9STRA</name>
<dbReference type="PANTHER" id="PTHR44099:SF4">
    <property type="entry name" value="RABCONNECTIN-3B, ISOFORM A"/>
    <property type="match status" value="1"/>
</dbReference>
<feature type="region of interest" description="Disordered" evidence="2">
    <location>
        <begin position="1"/>
        <end position="30"/>
    </location>
</feature>
<feature type="compositionally biased region" description="Polar residues" evidence="2">
    <location>
        <begin position="1"/>
        <end position="15"/>
    </location>
</feature>
<evidence type="ECO:0000256" key="1">
    <source>
        <dbReference type="PROSITE-ProRule" id="PRU00221"/>
    </source>
</evidence>
<organism evidence="3">
    <name type="scientific">Aplanochytrium stocchinoi</name>
    <dbReference type="NCBI Taxonomy" id="215587"/>
    <lineage>
        <taxon>Eukaryota</taxon>
        <taxon>Sar</taxon>
        <taxon>Stramenopiles</taxon>
        <taxon>Bigyra</taxon>
        <taxon>Labyrinthulomycetes</taxon>
        <taxon>Thraustochytrida</taxon>
        <taxon>Thraustochytriidae</taxon>
        <taxon>Aplanochytrium</taxon>
    </lineage>
</organism>
<dbReference type="Pfam" id="PF00400">
    <property type="entry name" value="WD40"/>
    <property type="match status" value="1"/>
</dbReference>
<sequence length="580" mass="64521">MKLKKQTNVLSNLHRSTTAPSGTGTTGAFSTVNVNNTGRLSPPALIKPVIVEKKIIEALTVKEESGMSASDTASFYTQEHSVYSPRNKSEELMYSSLWHCAGSRSLYRWGVSDKLTALHALGLMSLFIGAMARFEDDSRAQAVLSSLVTHYGIVYPEHFRRQQGKYCYPNLEMVAKAALDPTSHDIQVAARLLLQVSIERLPAHMRVAAASHWAAHLHKPRLQEHSVALHNVDGNNNQSFPKHGVHDFSSGEDSHVVMILAVMGVTHPEDLDPTTAKLVTRALTEYIAYRTPHCVAFAAELLARGYHLWFPYILDRQRLIRDLLIHAETSSTVEKTQDADDHSNKGFHRTLSVSAACQRALIEIGTKQPLDFLKTVGREAIRPDVKQDHHKRALSALAALVRKQPVALVNHLPAVVEVIIRTLDPSESALRKACLKSSTYVLLSLVKRYPMVAFQQHTQRFAVGSIDSIIIIYDLRTATKWRILEGHTSPVTALCFENNTGERIASYASHEGSVRLWQSGTAGIFATILGIKGKCIKKFQVEPVPSGIPVLKQLQNVSIHWEKRKVKLTKEDKKVVTFDI</sequence>
<protein>
    <submittedName>
        <fullName evidence="3">Uncharacterized protein</fullName>
    </submittedName>
</protein>
<dbReference type="SUPFAM" id="SSF50978">
    <property type="entry name" value="WD40 repeat-like"/>
    <property type="match status" value="1"/>
</dbReference>
<dbReference type="SMART" id="SM00320">
    <property type="entry name" value="WD40"/>
    <property type="match status" value="2"/>
</dbReference>
<proteinExistence type="predicted"/>
<dbReference type="EMBL" id="HBIN01010419">
    <property type="protein sequence ID" value="CAE0437530.1"/>
    <property type="molecule type" value="Transcribed_RNA"/>
</dbReference>
<dbReference type="InterPro" id="IPR015943">
    <property type="entry name" value="WD40/YVTN_repeat-like_dom_sf"/>
</dbReference>
<dbReference type="Gene3D" id="2.130.10.10">
    <property type="entry name" value="YVTN repeat-like/Quinoprotein amine dehydrogenase"/>
    <property type="match status" value="1"/>
</dbReference>
<keyword evidence="1" id="KW-0853">WD repeat</keyword>
<feature type="compositionally biased region" description="Low complexity" evidence="2">
    <location>
        <begin position="16"/>
        <end position="30"/>
    </location>
</feature>
<evidence type="ECO:0000256" key="2">
    <source>
        <dbReference type="SAM" id="MobiDB-lite"/>
    </source>
</evidence>
<reference evidence="3" key="1">
    <citation type="submission" date="2021-01" db="EMBL/GenBank/DDBJ databases">
        <authorList>
            <person name="Corre E."/>
            <person name="Pelletier E."/>
            <person name="Niang G."/>
            <person name="Scheremetjew M."/>
            <person name="Finn R."/>
            <person name="Kale V."/>
            <person name="Holt S."/>
            <person name="Cochrane G."/>
            <person name="Meng A."/>
            <person name="Brown T."/>
            <person name="Cohen L."/>
        </authorList>
    </citation>
    <scope>NUCLEOTIDE SEQUENCE</scope>
    <source>
        <strain evidence="3">GSBS06</strain>
    </source>
</reference>
<feature type="repeat" description="WD" evidence="1">
    <location>
        <begin position="484"/>
        <end position="518"/>
    </location>
</feature>
<evidence type="ECO:0000313" key="3">
    <source>
        <dbReference type="EMBL" id="CAE0437530.1"/>
    </source>
</evidence>
<dbReference type="PANTHER" id="PTHR44099">
    <property type="entry name" value="RABCONNECTIN-3B, ISOFORM A"/>
    <property type="match status" value="1"/>
</dbReference>
<dbReference type="InterPro" id="IPR049916">
    <property type="entry name" value="WDR72-like"/>
</dbReference>
<dbReference type="InterPro" id="IPR036322">
    <property type="entry name" value="WD40_repeat_dom_sf"/>
</dbReference>
<accession>A0A7S3LRM4</accession>
<dbReference type="GO" id="GO:0005737">
    <property type="term" value="C:cytoplasm"/>
    <property type="evidence" value="ECO:0007669"/>
    <property type="project" value="TreeGrafter"/>
</dbReference>
<gene>
    <name evidence="3" type="ORF">ASTO00021_LOCUS7787</name>
</gene>
<dbReference type="InterPro" id="IPR001680">
    <property type="entry name" value="WD40_rpt"/>
</dbReference>
<dbReference type="PROSITE" id="PS50082">
    <property type="entry name" value="WD_REPEATS_2"/>
    <property type="match status" value="1"/>
</dbReference>
<dbReference type="AlphaFoldDB" id="A0A7S3LRM4"/>